<dbReference type="InterPro" id="IPR029068">
    <property type="entry name" value="Glyas_Bleomycin-R_OHBP_Dase"/>
</dbReference>
<gene>
    <name evidence="7" type="ORF">FNM00_12950</name>
</gene>
<evidence type="ECO:0000256" key="4">
    <source>
        <dbReference type="ARBA" id="ARBA00021735"/>
    </source>
</evidence>
<dbReference type="Pfam" id="PF01329">
    <property type="entry name" value="Pterin_4a"/>
    <property type="match status" value="1"/>
</dbReference>
<evidence type="ECO:0000313" key="8">
    <source>
        <dbReference type="Proteomes" id="UP000316988"/>
    </source>
</evidence>
<protein>
    <recommendedName>
        <fullName evidence="4">Putative pterin-4-alpha-carbinolamine dehydratase</fullName>
        <ecNumber evidence="3">4.2.1.96</ecNumber>
    </recommendedName>
</protein>
<name>A0A554S7D1_9ACTN</name>
<evidence type="ECO:0000256" key="5">
    <source>
        <dbReference type="ARBA" id="ARBA00023239"/>
    </source>
</evidence>
<evidence type="ECO:0000313" key="7">
    <source>
        <dbReference type="EMBL" id="TSD62249.1"/>
    </source>
</evidence>
<dbReference type="RefSeq" id="WP_143913964.1">
    <property type="nucleotide sequence ID" value="NZ_VLNT01000010.1"/>
</dbReference>
<comment type="caution">
    <text evidence="7">The sequence shown here is derived from an EMBL/GenBank/DDBJ whole genome shotgun (WGS) entry which is preliminary data.</text>
</comment>
<dbReference type="SUPFAM" id="SSF55248">
    <property type="entry name" value="PCD-like"/>
    <property type="match status" value="1"/>
</dbReference>
<dbReference type="Proteomes" id="UP000316988">
    <property type="component" value="Unassembled WGS sequence"/>
</dbReference>
<accession>A0A554S7D1</accession>
<dbReference type="Pfam" id="PF18029">
    <property type="entry name" value="Glyoxalase_6"/>
    <property type="match status" value="1"/>
</dbReference>
<dbReference type="EC" id="4.2.1.96" evidence="3"/>
<dbReference type="Gene3D" id="3.10.180.10">
    <property type="entry name" value="2,3-Dihydroxybiphenyl 1,2-Dioxygenase, domain 1"/>
    <property type="match status" value="1"/>
</dbReference>
<evidence type="ECO:0000256" key="2">
    <source>
        <dbReference type="ARBA" id="ARBA00006472"/>
    </source>
</evidence>
<organism evidence="7 8">
    <name type="scientific">Aeromicrobium piscarium</name>
    <dbReference type="NCBI Taxonomy" id="2590901"/>
    <lineage>
        <taxon>Bacteria</taxon>
        <taxon>Bacillati</taxon>
        <taxon>Actinomycetota</taxon>
        <taxon>Actinomycetes</taxon>
        <taxon>Propionibacteriales</taxon>
        <taxon>Nocardioidaceae</taxon>
        <taxon>Aeromicrobium</taxon>
    </lineage>
</organism>
<dbReference type="InterPro" id="IPR036428">
    <property type="entry name" value="PCD_sf"/>
</dbReference>
<dbReference type="GO" id="GO:0008124">
    <property type="term" value="F:4-alpha-hydroxytetrahydrobiopterin dehydratase activity"/>
    <property type="evidence" value="ECO:0007669"/>
    <property type="project" value="UniProtKB-EC"/>
</dbReference>
<dbReference type="GO" id="GO:0006729">
    <property type="term" value="P:tetrahydrobiopterin biosynthetic process"/>
    <property type="evidence" value="ECO:0007669"/>
    <property type="project" value="InterPro"/>
</dbReference>
<dbReference type="OrthoDB" id="15077at2"/>
<dbReference type="AlphaFoldDB" id="A0A554S7D1"/>
<dbReference type="InterPro" id="IPR041581">
    <property type="entry name" value="Glyoxalase_6"/>
</dbReference>
<dbReference type="SUPFAM" id="SSF54593">
    <property type="entry name" value="Glyoxalase/Bleomycin resistance protein/Dihydroxybiphenyl dioxygenase"/>
    <property type="match status" value="1"/>
</dbReference>
<keyword evidence="8" id="KW-1185">Reference proteome</keyword>
<dbReference type="CDD" id="cd00488">
    <property type="entry name" value="PCD_DCoH"/>
    <property type="match status" value="1"/>
</dbReference>
<comment type="similarity">
    <text evidence="2">Belongs to the pterin-4-alpha-carbinolamine dehydratase family.</text>
</comment>
<dbReference type="PANTHER" id="PTHR12599:SF0">
    <property type="entry name" value="PTERIN-4-ALPHA-CARBINOLAMINE DEHYDRATASE"/>
    <property type="match status" value="1"/>
</dbReference>
<dbReference type="InterPro" id="IPR001533">
    <property type="entry name" value="Pterin_deHydtase"/>
</dbReference>
<reference evidence="7 8" key="1">
    <citation type="submission" date="2019-07" db="EMBL/GenBank/DDBJ databases">
        <authorList>
            <person name="Zhao L.H."/>
        </authorList>
    </citation>
    <scope>NUCLEOTIDE SEQUENCE [LARGE SCALE GENOMIC DNA]</scope>
    <source>
        <strain evidence="7 8">Co35</strain>
    </source>
</reference>
<evidence type="ECO:0000256" key="1">
    <source>
        <dbReference type="ARBA" id="ARBA00001554"/>
    </source>
</evidence>
<dbReference type="Gene3D" id="3.30.1360.20">
    <property type="entry name" value="Transcriptional coactivator/pterin dehydratase"/>
    <property type="match status" value="1"/>
</dbReference>
<dbReference type="EMBL" id="VLNT01000010">
    <property type="protein sequence ID" value="TSD62249.1"/>
    <property type="molecule type" value="Genomic_DNA"/>
</dbReference>
<evidence type="ECO:0000256" key="3">
    <source>
        <dbReference type="ARBA" id="ARBA00013252"/>
    </source>
</evidence>
<proteinExistence type="inferred from homology"/>
<dbReference type="PANTHER" id="PTHR12599">
    <property type="entry name" value="PTERIN-4-ALPHA-CARBINOLAMINE DEHYDRATASE"/>
    <property type="match status" value="1"/>
</dbReference>
<sequence>MSDTSLSLADATARVDPRHWRVVEGSLRTSFATGDFMGGLDFIAKVAEAAERAQHHPDIDLRYGRVHVALVSHDVGALTERDTALAAEISAIADELGIEGEPEMPRRITIGIDTLDAEAIRPFWRAALAYADVDGDLVDPEGIAPAVWFQSMEEPRAQRNRLHLDILVPVDAAEQRVAEVIEAGGTLLTDRFAPSWWVLADAEGNEACICTEMPPPTAD</sequence>
<feature type="domain" description="Glyoxalase-like" evidence="6">
    <location>
        <begin position="110"/>
        <end position="210"/>
    </location>
</feature>
<comment type="catalytic activity">
    <reaction evidence="1">
        <text>(4aS,6R)-4a-hydroxy-L-erythro-5,6,7,8-tetrahydrobiopterin = (6R)-L-erythro-6,7-dihydrobiopterin + H2O</text>
        <dbReference type="Rhea" id="RHEA:11920"/>
        <dbReference type="ChEBI" id="CHEBI:15377"/>
        <dbReference type="ChEBI" id="CHEBI:15642"/>
        <dbReference type="ChEBI" id="CHEBI:43120"/>
        <dbReference type="EC" id="4.2.1.96"/>
    </reaction>
</comment>
<evidence type="ECO:0000259" key="6">
    <source>
        <dbReference type="Pfam" id="PF18029"/>
    </source>
</evidence>
<keyword evidence="5" id="KW-0456">Lyase</keyword>